<keyword evidence="1" id="KW-0175">Coiled coil</keyword>
<feature type="region of interest" description="Disordered" evidence="2">
    <location>
        <begin position="735"/>
        <end position="777"/>
    </location>
</feature>
<feature type="compositionally biased region" description="Low complexity" evidence="2">
    <location>
        <begin position="1"/>
        <end position="28"/>
    </location>
</feature>
<feature type="region of interest" description="Disordered" evidence="2">
    <location>
        <begin position="710"/>
        <end position="729"/>
    </location>
</feature>
<proteinExistence type="predicted"/>
<dbReference type="PANTHER" id="PTHR16151:SF2">
    <property type="entry name" value="HAUS AUGMIN-LIKE COMPLEX SUBUNIT 6"/>
    <property type="match status" value="1"/>
</dbReference>
<feature type="compositionally biased region" description="Basic residues" evidence="2">
    <location>
        <begin position="602"/>
        <end position="612"/>
    </location>
</feature>
<feature type="region of interest" description="Disordered" evidence="2">
    <location>
        <begin position="421"/>
        <end position="701"/>
    </location>
</feature>
<feature type="domain" description="HAUS augmin-like complex subunit 6 N-terminal" evidence="3">
    <location>
        <begin position="46"/>
        <end position="267"/>
    </location>
</feature>
<dbReference type="Proteomes" id="UP001365128">
    <property type="component" value="Unassembled WGS sequence"/>
</dbReference>
<dbReference type="Pfam" id="PF14661">
    <property type="entry name" value="HAUS6_N"/>
    <property type="match status" value="1"/>
</dbReference>
<feature type="region of interest" description="Disordered" evidence="2">
    <location>
        <begin position="1"/>
        <end position="34"/>
    </location>
</feature>
<feature type="region of interest" description="Disordered" evidence="2">
    <location>
        <begin position="348"/>
        <end position="409"/>
    </location>
</feature>
<evidence type="ECO:0000256" key="1">
    <source>
        <dbReference type="SAM" id="Coils"/>
    </source>
</evidence>
<dbReference type="PANTHER" id="PTHR16151">
    <property type="entry name" value="HAUS AUGMIN-LIKE COMPLEX SUBUNIT 6"/>
    <property type="match status" value="1"/>
</dbReference>
<feature type="compositionally biased region" description="Polar residues" evidence="2">
    <location>
        <begin position="490"/>
        <end position="510"/>
    </location>
</feature>
<protein>
    <submittedName>
        <fullName evidence="4">HAUS augmin-like complex subunit 6 N-terminus-domain-containing protein</fullName>
    </submittedName>
</protein>
<feature type="compositionally biased region" description="Low complexity" evidence="2">
    <location>
        <begin position="541"/>
        <end position="550"/>
    </location>
</feature>
<feature type="compositionally biased region" description="Polar residues" evidence="2">
    <location>
        <begin position="566"/>
        <end position="601"/>
    </location>
</feature>
<accession>A0ABR1M2Q8</accession>
<feature type="coiled-coil region" evidence="1">
    <location>
        <begin position="318"/>
        <end position="345"/>
    </location>
</feature>
<feature type="compositionally biased region" description="Acidic residues" evidence="2">
    <location>
        <begin position="750"/>
        <end position="763"/>
    </location>
</feature>
<dbReference type="InterPro" id="IPR026797">
    <property type="entry name" value="HAUS_6"/>
</dbReference>
<evidence type="ECO:0000259" key="3">
    <source>
        <dbReference type="Pfam" id="PF14661"/>
    </source>
</evidence>
<comment type="caution">
    <text evidence="4">The sequence shown here is derived from an EMBL/GenBank/DDBJ whole genome shotgun (WGS) entry which is preliminary data.</text>
</comment>
<dbReference type="InterPro" id="IPR028163">
    <property type="entry name" value="HAUS_6_N"/>
</dbReference>
<dbReference type="EMBL" id="JBBPDW010000023">
    <property type="protein sequence ID" value="KAK7541807.1"/>
    <property type="molecule type" value="Genomic_DNA"/>
</dbReference>
<organism evidence="4 5">
    <name type="scientific">Phyllosticta citricarpa</name>
    <dbReference type="NCBI Taxonomy" id="55181"/>
    <lineage>
        <taxon>Eukaryota</taxon>
        <taxon>Fungi</taxon>
        <taxon>Dikarya</taxon>
        <taxon>Ascomycota</taxon>
        <taxon>Pezizomycotina</taxon>
        <taxon>Dothideomycetes</taxon>
        <taxon>Dothideomycetes incertae sedis</taxon>
        <taxon>Botryosphaeriales</taxon>
        <taxon>Phyllostictaceae</taxon>
        <taxon>Phyllosticta</taxon>
    </lineage>
</organism>
<evidence type="ECO:0000313" key="4">
    <source>
        <dbReference type="EMBL" id="KAK7541807.1"/>
    </source>
</evidence>
<evidence type="ECO:0000313" key="5">
    <source>
        <dbReference type="Proteomes" id="UP001365128"/>
    </source>
</evidence>
<keyword evidence="5" id="KW-1185">Reference proteome</keyword>
<sequence>MTPGLAPAGARPSSRSAANPSSSRAPGNPKRPNAVCLHPLSSPELLVTNLRLLDLDLLDDWPQITEQTFITKDAAQNQSKRINCVEWALYRLFEIWDHLLTAEKLSPFFPPLEPLQSLNLRAALYRCLNELKKDGVLGRETVLRKTMLDDCKGEKFMEILVTFSTAVLRKELSRAGPPSRPSLAYRYATASRLSSGSQASLLPLAIAHKKELMRILKEKENQKRRYREFGNLLQAKAYEALDRNQQCGETLDSLENAGKEFAAPETKKVLQENWLGNPEWLDIMVHGDQLETDDPLFQVPFEDIWLKVQQGREIEEPAGRQKNLLQDLETRVDAQEERLSRWKSLHAKVLSSRGKESSTTPKKTQSKDPTPMFAFNAHQGLQIGQPVPAPSEEDDAFFPPPSEISGAYGSILGDLRDQLAQASKPRPVRRAPPRLPVNARQQSNVPTKAALQSRSRSQQQPKLSESDEDPSPAKFERAESPDWAAPLGKSRSQSRSEGARTVNASRQQLPSDDDDDFHKQYVRQQDSPPPSASPSRALQLSTSPPMSSSPLDPRDEQVEQILGQMANASPSPLKNYPQQFDAQPSLSERTRLTMESYSPSPTKRKLSTRAKPSKSNPPLPTEDEDEDPLILRTRQTMLAMAARVPPASPSPPLSRKNSAATNGHRKSISIEANTSRRKSRSRASSLLPVNPWEDEKESRRRLSPMFQEWAAASEQQTTPSEELFKDGIDETSVFKSRPKIKASPVMAPAADEEDDLDGIEDGYGDGLESSPLAGRGR</sequence>
<evidence type="ECO:0000256" key="2">
    <source>
        <dbReference type="SAM" id="MobiDB-lite"/>
    </source>
</evidence>
<reference evidence="4 5" key="1">
    <citation type="submission" date="2024-04" db="EMBL/GenBank/DDBJ databases">
        <title>Phyllosticta paracitricarpa is synonymous to the EU quarantine fungus P. citricarpa based on phylogenomic analyses.</title>
        <authorList>
            <consortium name="Lawrence Berkeley National Laboratory"/>
            <person name="Van Ingen-Buijs V.A."/>
            <person name="Van Westerhoven A.C."/>
            <person name="Haridas S."/>
            <person name="Skiadas P."/>
            <person name="Martin F."/>
            <person name="Groenewald J.Z."/>
            <person name="Crous P.W."/>
            <person name="Seidl M.F."/>
        </authorList>
    </citation>
    <scope>NUCLEOTIDE SEQUENCE [LARGE SCALE GENOMIC DNA]</scope>
    <source>
        <strain evidence="4 5">CBS 122670</strain>
    </source>
</reference>
<name>A0ABR1M2Q8_9PEZI</name>
<gene>
    <name evidence="4" type="ORF">IWX46DRAFT_642083</name>
</gene>